<dbReference type="GO" id="GO:0005506">
    <property type="term" value="F:iron ion binding"/>
    <property type="evidence" value="ECO:0007669"/>
    <property type="project" value="InterPro"/>
</dbReference>
<comment type="similarity">
    <text evidence="2 4">Belongs to the cytochrome P450 family.</text>
</comment>
<evidence type="ECO:0000256" key="3">
    <source>
        <dbReference type="PIRSR" id="PIRSR602401-1"/>
    </source>
</evidence>
<reference evidence="6" key="1">
    <citation type="submission" date="2016-10" db="EMBL/GenBank/DDBJ databases">
        <authorList>
            <person name="Varghese N."/>
            <person name="Submissions S."/>
        </authorList>
    </citation>
    <scope>NUCLEOTIDE SEQUENCE [LARGE SCALE GENOMIC DNA]</scope>
    <source>
        <strain evidence="6">IBRC-M 10403</strain>
    </source>
</reference>
<feature type="binding site" description="axial binding residue" evidence="3">
    <location>
        <position position="381"/>
    </location>
    <ligand>
        <name>heme</name>
        <dbReference type="ChEBI" id="CHEBI:30413"/>
    </ligand>
    <ligandPart>
        <name>Fe</name>
        <dbReference type="ChEBI" id="CHEBI:18248"/>
    </ligandPart>
</feature>
<dbReference type="GO" id="GO:0004497">
    <property type="term" value="F:monooxygenase activity"/>
    <property type="evidence" value="ECO:0007669"/>
    <property type="project" value="UniProtKB-KW"/>
</dbReference>
<gene>
    <name evidence="5" type="ORF">SAMN05216174_102441</name>
</gene>
<organism evidence="5 6">
    <name type="scientific">Actinokineospora iranica</name>
    <dbReference type="NCBI Taxonomy" id="1271860"/>
    <lineage>
        <taxon>Bacteria</taxon>
        <taxon>Bacillati</taxon>
        <taxon>Actinomycetota</taxon>
        <taxon>Actinomycetes</taxon>
        <taxon>Pseudonocardiales</taxon>
        <taxon>Pseudonocardiaceae</taxon>
        <taxon>Actinokineospora</taxon>
    </lineage>
</organism>
<comment type="cofactor">
    <cofactor evidence="1 3">
        <name>heme</name>
        <dbReference type="ChEBI" id="CHEBI:30413"/>
    </cofactor>
</comment>
<sequence>MGSAGVVSREALPDGPRLPRVVQTVLFMRSRHKVVPRWLRRYGDPFTVRLAAGRTLVLLSKPEDIREVFAGPASVFHAGRGNAVLAPVMGEHSVLILDGDEHLRSRKRLMPAFNGAALRGYAGMMDELAVDAAEKWPTGTPFAVRGPMNALTLEIILRVVFGMADGERLAKLRPLIAKVTDIGVVSVLGWSYPRLNRFWPWKRDLENLLAADELLYAEIRDRRAHPDLAERNDVLSRLLTADPDASDVELRDHMMTLLLAGHETTATALAWSFHELARHPEILRKAQEAADTGDDDYLQAVAKEAMRLRPVIYGVARKLTEPTVIAGRLLPKGIVVTPSIGLVHQDADHHPAPGEFRPERFVGAQPEAGTWIPFGGGVRRCLGAGFSLQEAAAVLKAVLVRYDLEPVGPPEPEKTRNITLIPAHGARIIARPRTLA</sequence>
<evidence type="ECO:0000313" key="6">
    <source>
        <dbReference type="Proteomes" id="UP000199501"/>
    </source>
</evidence>
<dbReference type="GO" id="GO:0016705">
    <property type="term" value="F:oxidoreductase activity, acting on paired donors, with incorporation or reduction of molecular oxygen"/>
    <property type="evidence" value="ECO:0007669"/>
    <property type="project" value="InterPro"/>
</dbReference>
<dbReference type="Proteomes" id="UP000199501">
    <property type="component" value="Unassembled WGS sequence"/>
</dbReference>
<dbReference type="InterPro" id="IPR002401">
    <property type="entry name" value="Cyt_P450_E_grp-I"/>
</dbReference>
<dbReference type="SUPFAM" id="SSF48264">
    <property type="entry name" value="Cytochrome P450"/>
    <property type="match status" value="1"/>
</dbReference>
<dbReference type="EMBL" id="FMZZ01000002">
    <property type="protein sequence ID" value="SDC52252.1"/>
    <property type="molecule type" value="Genomic_DNA"/>
</dbReference>
<dbReference type="InterPro" id="IPR050121">
    <property type="entry name" value="Cytochrome_P450_monoxygenase"/>
</dbReference>
<protein>
    <submittedName>
        <fullName evidence="5">Cytochrome P450</fullName>
    </submittedName>
</protein>
<evidence type="ECO:0000256" key="2">
    <source>
        <dbReference type="ARBA" id="ARBA00010617"/>
    </source>
</evidence>
<dbReference type="RefSeq" id="WP_091449181.1">
    <property type="nucleotide sequence ID" value="NZ_FMZZ01000002.1"/>
</dbReference>
<dbReference type="InterPro" id="IPR017972">
    <property type="entry name" value="Cyt_P450_CS"/>
</dbReference>
<dbReference type="CDD" id="cd11053">
    <property type="entry name" value="CYP110-like"/>
    <property type="match status" value="1"/>
</dbReference>
<keyword evidence="3 4" id="KW-0349">Heme</keyword>
<name>A0A1G6M9I0_9PSEU</name>
<dbReference type="InterPro" id="IPR036396">
    <property type="entry name" value="Cyt_P450_sf"/>
</dbReference>
<dbReference type="OrthoDB" id="5290182at2"/>
<proteinExistence type="inferred from homology"/>
<dbReference type="PROSITE" id="PS00086">
    <property type="entry name" value="CYTOCHROME_P450"/>
    <property type="match status" value="1"/>
</dbReference>
<dbReference type="AlphaFoldDB" id="A0A1G6M9I0"/>
<evidence type="ECO:0000313" key="5">
    <source>
        <dbReference type="EMBL" id="SDC52252.1"/>
    </source>
</evidence>
<keyword evidence="3 4" id="KW-0408">Iron</keyword>
<dbReference type="GO" id="GO:0020037">
    <property type="term" value="F:heme binding"/>
    <property type="evidence" value="ECO:0007669"/>
    <property type="project" value="InterPro"/>
</dbReference>
<dbReference type="PANTHER" id="PTHR24305">
    <property type="entry name" value="CYTOCHROME P450"/>
    <property type="match status" value="1"/>
</dbReference>
<dbReference type="STRING" id="1271860.SAMN05216174_102441"/>
<dbReference type="Gene3D" id="1.10.630.10">
    <property type="entry name" value="Cytochrome P450"/>
    <property type="match status" value="1"/>
</dbReference>
<keyword evidence="4" id="KW-0560">Oxidoreductase</keyword>
<dbReference type="PRINTS" id="PR00385">
    <property type="entry name" value="P450"/>
</dbReference>
<dbReference type="PRINTS" id="PR00463">
    <property type="entry name" value="EP450I"/>
</dbReference>
<dbReference type="PANTHER" id="PTHR24305:SF166">
    <property type="entry name" value="CYTOCHROME P450 12A4, MITOCHONDRIAL-RELATED"/>
    <property type="match status" value="1"/>
</dbReference>
<dbReference type="Pfam" id="PF00067">
    <property type="entry name" value="p450"/>
    <property type="match status" value="1"/>
</dbReference>
<keyword evidence="3 4" id="KW-0479">Metal-binding</keyword>
<evidence type="ECO:0000256" key="4">
    <source>
        <dbReference type="RuleBase" id="RU000461"/>
    </source>
</evidence>
<keyword evidence="6" id="KW-1185">Reference proteome</keyword>
<keyword evidence="4" id="KW-0503">Monooxygenase</keyword>
<accession>A0A1G6M9I0</accession>
<dbReference type="InterPro" id="IPR001128">
    <property type="entry name" value="Cyt_P450"/>
</dbReference>
<evidence type="ECO:0000256" key="1">
    <source>
        <dbReference type="ARBA" id="ARBA00001971"/>
    </source>
</evidence>